<evidence type="ECO:0000313" key="2">
    <source>
        <dbReference type="EMBL" id="KAK3884676.1"/>
    </source>
</evidence>
<keyword evidence="3" id="KW-1185">Reference proteome</keyword>
<feature type="region of interest" description="Disordered" evidence="1">
    <location>
        <begin position="56"/>
        <end position="84"/>
    </location>
</feature>
<dbReference type="Proteomes" id="UP001286313">
    <property type="component" value="Unassembled WGS sequence"/>
</dbReference>
<proteinExistence type="predicted"/>
<dbReference type="PANTHER" id="PTHR28348:SF1">
    <property type="entry name" value="UPF0193 PROTEIN EVG1"/>
    <property type="match status" value="1"/>
</dbReference>
<accession>A0AAE1KSZ1</accession>
<dbReference type="InterPro" id="IPR007914">
    <property type="entry name" value="UPF0193"/>
</dbReference>
<feature type="compositionally biased region" description="Polar residues" evidence="1">
    <location>
        <begin position="216"/>
        <end position="229"/>
    </location>
</feature>
<name>A0AAE1KSZ1_PETCI</name>
<dbReference type="EMBL" id="JAWQEG010000859">
    <property type="protein sequence ID" value="KAK3884676.1"/>
    <property type="molecule type" value="Genomic_DNA"/>
</dbReference>
<reference evidence="2" key="1">
    <citation type="submission" date="2023-10" db="EMBL/GenBank/DDBJ databases">
        <title>Genome assemblies of two species of porcelain crab, Petrolisthes cinctipes and Petrolisthes manimaculis (Anomura: Porcellanidae).</title>
        <authorList>
            <person name="Angst P."/>
        </authorList>
    </citation>
    <scope>NUCLEOTIDE SEQUENCE</scope>
    <source>
        <strain evidence="2">PB745_01</strain>
        <tissue evidence="2">Gill</tissue>
    </source>
</reference>
<evidence type="ECO:0000313" key="3">
    <source>
        <dbReference type="Proteomes" id="UP001286313"/>
    </source>
</evidence>
<organism evidence="2 3">
    <name type="scientific">Petrolisthes cinctipes</name>
    <name type="common">Flat porcelain crab</name>
    <dbReference type="NCBI Taxonomy" id="88211"/>
    <lineage>
        <taxon>Eukaryota</taxon>
        <taxon>Metazoa</taxon>
        <taxon>Ecdysozoa</taxon>
        <taxon>Arthropoda</taxon>
        <taxon>Crustacea</taxon>
        <taxon>Multicrustacea</taxon>
        <taxon>Malacostraca</taxon>
        <taxon>Eumalacostraca</taxon>
        <taxon>Eucarida</taxon>
        <taxon>Decapoda</taxon>
        <taxon>Pleocyemata</taxon>
        <taxon>Anomura</taxon>
        <taxon>Galatheoidea</taxon>
        <taxon>Porcellanidae</taxon>
        <taxon>Petrolisthes</taxon>
    </lineage>
</organism>
<dbReference type="Pfam" id="PF05250">
    <property type="entry name" value="UPF0193"/>
    <property type="match status" value="1"/>
</dbReference>
<dbReference type="AlphaFoldDB" id="A0AAE1KSZ1"/>
<dbReference type="PANTHER" id="PTHR28348">
    <property type="entry name" value="UPF0193 PROTEIN EVG1"/>
    <property type="match status" value="1"/>
</dbReference>
<comment type="caution">
    <text evidence="2">The sequence shown here is derived from an EMBL/GenBank/DDBJ whole genome shotgun (WGS) entry which is preliminary data.</text>
</comment>
<feature type="region of interest" description="Disordered" evidence="1">
    <location>
        <begin position="210"/>
        <end position="229"/>
    </location>
</feature>
<sequence length="229" mass="25654">MADSRQNVSAGGVYDIPKVYYSESTKQLIKDLLQEASVSQQHQRYIERWVGKGGTLPHQDALSAPNQDTPGHQHPVPSAGTPRLHLQTKRSHEAIKKMGLYEPNTHYVPPPPKYGPGSKERCQELMAYGREGVISQPKLDKNGVRPTSAPPTDRFSELVGEMEERVAWLEAMEEAGAGAKYRDLIATQLALRLRDLELLDQERARELARAMRQHLPPQNTKDTKTVITS</sequence>
<evidence type="ECO:0000256" key="1">
    <source>
        <dbReference type="SAM" id="MobiDB-lite"/>
    </source>
</evidence>
<gene>
    <name evidence="2" type="ORF">Pcinc_011060</name>
</gene>
<protein>
    <submittedName>
        <fullName evidence="2">Uncharacterized protein</fullName>
    </submittedName>
</protein>